<keyword evidence="2" id="KW-1185">Reference proteome</keyword>
<reference evidence="1" key="1">
    <citation type="submission" date="2019-06" db="EMBL/GenBank/DDBJ databases">
        <authorList>
            <person name="Zheng W."/>
        </authorList>
    </citation>
    <scope>NUCLEOTIDE SEQUENCE</scope>
    <source>
        <strain evidence="1">QDHG01</strain>
    </source>
</reference>
<name>A0A8J8NZT3_HALGN</name>
<comment type="caution">
    <text evidence="1">The sequence shown here is derived from an EMBL/GenBank/DDBJ whole genome shotgun (WGS) entry which is preliminary data.</text>
</comment>
<evidence type="ECO:0000313" key="1">
    <source>
        <dbReference type="EMBL" id="TNV83290.1"/>
    </source>
</evidence>
<dbReference type="Proteomes" id="UP000785679">
    <property type="component" value="Unassembled WGS sequence"/>
</dbReference>
<evidence type="ECO:0000313" key="2">
    <source>
        <dbReference type="Proteomes" id="UP000785679"/>
    </source>
</evidence>
<gene>
    <name evidence="1" type="ORF">FGO68_gene7686</name>
</gene>
<sequence length="179" mass="20959">MLNFHYTSISDNIIQVQYNYIKVTYQKIPCQEVKNNTSIELESVSQSPITQKGTESKISLNKKPIARERARLHPLAQRLHPPRKDRGKLLSLTAQSASRCSPQRATLTLTTGRFTVYKFLTFACFVVKNATDYKQESIFTYSLQRLRMHMFRHHLVIIPKKGKIQDFENKQERKLVRIY</sequence>
<proteinExistence type="predicted"/>
<organism evidence="1 2">
    <name type="scientific">Halteria grandinella</name>
    <dbReference type="NCBI Taxonomy" id="5974"/>
    <lineage>
        <taxon>Eukaryota</taxon>
        <taxon>Sar</taxon>
        <taxon>Alveolata</taxon>
        <taxon>Ciliophora</taxon>
        <taxon>Intramacronucleata</taxon>
        <taxon>Spirotrichea</taxon>
        <taxon>Stichotrichia</taxon>
        <taxon>Sporadotrichida</taxon>
        <taxon>Halteriidae</taxon>
        <taxon>Halteria</taxon>
    </lineage>
</organism>
<dbReference type="EMBL" id="RRYP01003967">
    <property type="protein sequence ID" value="TNV83290.1"/>
    <property type="molecule type" value="Genomic_DNA"/>
</dbReference>
<accession>A0A8J8NZT3</accession>
<dbReference type="AlphaFoldDB" id="A0A8J8NZT3"/>
<protein>
    <submittedName>
        <fullName evidence="1">Uncharacterized protein</fullName>
    </submittedName>
</protein>